<evidence type="ECO:0000313" key="1">
    <source>
        <dbReference type="EMBL" id="MBB5637053.1"/>
    </source>
</evidence>
<evidence type="ECO:0000313" key="2">
    <source>
        <dbReference type="Proteomes" id="UP000537204"/>
    </source>
</evidence>
<organism evidence="1 2">
    <name type="scientific">Pedobacter cryoconitis</name>
    <dbReference type="NCBI Taxonomy" id="188932"/>
    <lineage>
        <taxon>Bacteria</taxon>
        <taxon>Pseudomonadati</taxon>
        <taxon>Bacteroidota</taxon>
        <taxon>Sphingobacteriia</taxon>
        <taxon>Sphingobacteriales</taxon>
        <taxon>Sphingobacteriaceae</taxon>
        <taxon>Pedobacter</taxon>
    </lineage>
</organism>
<proteinExistence type="predicted"/>
<dbReference type="Proteomes" id="UP000537204">
    <property type="component" value="Unassembled WGS sequence"/>
</dbReference>
<dbReference type="EMBL" id="JACHCE010000004">
    <property type="protein sequence ID" value="MBB5637053.1"/>
    <property type="molecule type" value="Genomic_DNA"/>
</dbReference>
<gene>
    <name evidence="1" type="ORF">HDE68_002966</name>
</gene>
<sequence>MKAKEVFKEYVSKNAALTEEQFDDFFSHFELQNFKFGTQKPDRGLPWRIPGNIKQTLSYLRCDVGHLIINLFRM</sequence>
<accession>A0A7W8ZN33</accession>
<dbReference type="RefSeq" id="WP_183882944.1">
    <property type="nucleotide sequence ID" value="NZ_JACHCE010000004.1"/>
</dbReference>
<protein>
    <submittedName>
        <fullName evidence="1">Uncharacterized protein</fullName>
    </submittedName>
</protein>
<dbReference type="AlphaFoldDB" id="A0A7W8ZN33"/>
<reference evidence="1 2" key="1">
    <citation type="submission" date="2020-08" db="EMBL/GenBank/DDBJ databases">
        <title>Genomic Encyclopedia of Type Strains, Phase IV (KMG-V): Genome sequencing to study the core and pangenomes of soil and plant-associated prokaryotes.</title>
        <authorList>
            <person name="Whitman W."/>
        </authorList>
    </citation>
    <scope>NUCLEOTIDE SEQUENCE [LARGE SCALE GENOMIC DNA]</scope>
    <source>
        <strain evidence="1 2">S3M1</strain>
    </source>
</reference>
<name>A0A7W8ZN33_9SPHI</name>
<comment type="caution">
    <text evidence="1">The sequence shown here is derived from an EMBL/GenBank/DDBJ whole genome shotgun (WGS) entry which is preliminary data.</text>
</comment>